<dbReference type="EMBL" id="CM004404">
    <property type="protein sequence ID" value="OAY23250.1"/>
    <property type="molecule type" value="Genomic_DNA"/>
</dbReference>
<sequence length="51" mass="6040">MEVHGQNRVEACHNWQAEVPLPAHLIGRRRKQVYFPVVERLINNLAMKMRC</sequence>
<dbReference type="AlphaFoldDB" id="A0A2C9U2K8"/>
<proteinExistence type="predicted"/>
<accession>A0A2C9U2K8</accession>
<name>A0A2C9U2K8_MANES</name>
<gene>
    <name evidence="1" type="ORF">MANES_18G063400</name>
</gene>
<organism evidence="1">
    <name type="scientific">Manihot esculenta</name>
    <name type="common">Cassava</name>
    <name type="synonym">Jatropha manihot</name>
    <dbReference type="NCBI Taxonomy" id="3983"/>
    <lineage>
        <taxon>Eukaryota</taxon>
        <taxon>Viridiplantae</taxon>
        <taxon>Streptophyta</taxon>
        <taxon>Embryophyta</taxon>
        <taxon>Tracheophyta</taxon>
        <taxon>Spermatophyta</taxon>
        <taxon>Magnoliopsida</taxon>
        <taxon>eudicotyledons</taxon>
        <taxon>Gunneridae</taxon>
        <taxon>Pentapetalae</taxon>
        <taxon>rosids</taxon>
        <taxon>fabids</taxon>
        <taxon>Malpighiales</taxon>
        <taxon>Euphorbiaceae</taxon>
        <taxon>Crotonoideae</taxon>
        <taxon>Manihoteae</taxon>
        <taxon>Manihot</taxon>
    </lineage>
</organism>
<evidence type="ECO:0000313" key="1">
    <source>
        <dbReference type="EMBL" id="OAY23250.1"/>
    </source>
</evidence>
<reference evidence="1" key="1">
    <citation type="submission" date="2016-02" db="EMBL/GenBank/DDBJ databases">
        <title>WGS assembly of Manihot esculenta.</title>
        <authorList>
            <person name="Bredeson J.V."/>
            <person name="Prochnik S.E."/>
            <person name="Lyons J.B."/>
            <person name="Schmutz J."/>
            <person name="Grimwood J."/>
            <person name="Vrebalov J."/>
            <person name="Bart R.S."/>
            <person name="Amuge T."/>
            <person name="Ferguson M.E."/>
            <person name="Green R."/>
            <person name="Putnam N."/>
            <person name="Stites J."/>
            <person name="Rounsley S."/>
            <person name="Rokhsar D.S."/>
        </authorList>
    </citation>
    <scope>NUCLEOTIDE SEQUENCE [LARGE SCALE GENOMIC DNA]</scope>
    <source>
        <tissue evidence="1">Leaf</tissue>
    </source>
</reference>
<protein>
    <submittedName>
        <fullName evidence="1">Uncharacterized protein</fullName>
    </submittedName>
</protein>